<dbReference type="Proteomes" id="UP000199361">
    <property type="component" value="Unassembled WGS sequence"/>
</dbReference>
<accession>A0A1I0LSR1</accession>
<feature type="compositionally biased region" description="Basic and acidic residues" evidence="1">
    <location>
        <begin position="146"/>
        <end position="158"/>
    </location>
</feature>
<feature type="compositionally biased region" description="Low complexity" evidence="1">
    <location>
        <begin position="219"/>
        <end position="229"/>
    </location>
</feature>
<name>A0A1I0LSR1_9ACTN</name>
<evidence type="ECO:0000256" key="1">
    <source>
        <dbReference type="SAM" id="MobiDB-lite"/>
    </source>
</evidence>
<feature type="compositionally biased region" description="Basic residues" evidence="1">
    <location>
        <begin position="159"/>
        <end position="172"/>
    </location>
</feature>
<organism evidence="2 3">
    <name type="scientific">Nonomuraea wenchangensis</name>
    <dbReference type="NCBI Taxonomy" id="568860"/>
    <lineage>
        <taxon>Bacteria</taxon>
        <taxon>Bacillati</taxon>
        <taxon>Actinomycetota</taxon>
        <taxon>Actinomycetes</taxon>
        <taxon>Streptosporangiales</taxon>
        <taxon>Streptosporangiaceae</taxon>
        <taxon>Nonomuraea</taxon>
    </lineage>
</organism>
<protein>
    <submittedName>
        <fullName evidence="2">Uncharacterized protein</fullName>
    </submittedName>
</protein>
<dbReference type="AlphaFoldDB" id="A0A1I0LSR1"/>
<gene>
    <name evidence="2" type="ORF">SAMN05421811_122111</name>
</gene>
<reference evidence="2 3" key="1">
    <citation type="submission" date="2016-10" db="EMBL/GenBank/DDBJ databases">
        <authorList>
            <person name="de Groot N.N."/>
        </authorList>
    </citation>
    <scope>NUCLEOTIDE SEQUENCE [LARGE SCALE GENOMIC DNA]</scope>
    <source>
        <strain evidence="2 3">CGMCC 4.5598</strain>
    </source>
</reference>
<proteinExistence type="predicted"/>
<sequence>MAKKPRVITSLPAVSPPTPCARAAKSEIAIGHVAAGFSYLPGGRSQGDQAPGFGQSRPGGRSKQQAGGRVGTAVAEYQERRLLDADYPKGKDLAGKSVAEIADRVLPALTAAMNLLKQQDPGRGRQLPPHRPRRCRNRPDAPGPAEPRHGRDGPQDHRSPRRRQGGRRGRRGRAGDRGWAGSPGAAEGDRGDGRVRFRRGGGFGSNRRGWRVRRRPDARSAPAPISGAGDRPRGGRGRQCRT</sequence>
<keyword evidence="3" id="KW-1185">Reference proteome</keyword>
<evidence type="ECO:0000313" key="2">
    <source>
        <dbReference type="EMBL" id="SEU43963.1"/>
    </source>
</evidence>
<dbReference type="EMBL" id="FOHX01000022">
    <property type="protein sequence ID" value="SEU43963.1"/>
    <property type="molecule type" value="Genomic_DNA"/>
</dbReference>
<feature type="region of interest" description="Disordered" evidence="1">
    <location>
        <begin position="115"/>
        <end position="242"/>
    </location>
</feature>
<evidence type="ECO:0000313" key="3">
    <source>
        <dbReference type="Proteomes" id="UP000199361"/>
    </source>
</evidence>
<feature type="region of interest" description="Disordered" evidence="1">
    <location>
        <begin position="41"/>
        <end position="73"/>
    </location>
</feature>